<dbReference type="KEGG" id="sre:PTSG_01629"/>
<gene>
    <name evidence="7" type="ORF">PTSG_01629</name>
</gene>
<dbReference type="InParanoid" id="F2TYH7"/>
<dbReference type="GO" id="GO:0010468">
    <property type="term" value="P:regulation of gene expression"/>
    <property type="evidence" value="ECO:0007669"/>
    <property type="project" value="UniProtKB-ARBA"/>
</dbReference>
<evidence type="ECO:0000256" key="6">
    <source>
        <dbReference type="SAM" id="MobiDB-lite"/>
    </source>
</evidence>
<evidence type="ECO:0000256" key="1">
    <source>
        <dbReference type="ARBA" id="ARBA00004123"/>
    </source>
</evidence>
<feature type="compositionally biased region" description="Low complexity" evidence="6">
    <location>
        <begin position="190"/>
        <end position="215"/>
    </location>
</feature>
<dbReference type="Pfam" id="PF08598">
    <property type="entry name" value="Sds3"/>
    <property type="match status" value="1"/>
</dbReference>
<sequence>MGDDNEVDPCEGICETFLETKKKMLLEKKKLLELKLKQVHAGTHPTLVEKLKALDTKHKAAIKAAVDVRKHKVHFFRLWIAREREGLINTHKDEVTTLRERIAQKKADHIENLRQQHLDMLLLPEPIRESDFVAWKKTETNQEDNSTSSRPVRTLPRRAAQSGAAAATAALTQKDTRTTANAEPSADGGAASATATTTATTTTTTAAAAVEVTAAAKRRGSEPVGKKKKEKKKRREEEEAERSKEKKGRGDAKTRTRTSAADGSPSKRPKVHVGPCVVYMLRDDDIAADLKALRS</sequence>
<reference evidence="7" key="1">
    <citation type="submission" date="2009-08" db="EMBL/GenBank/DDBJ databases">
        <title>Annotation of Salpingoeca rosetta.</title>
        <authorList>
            <consortium name="The Broad Institute Genome Sequencing Platform"/>
            <person name="Russ C."/>
            <person name="Cuomo C."/>
            <person name="Burger G."/>
            <person name="Gray M.W."/>
            <person name="Holland P.W.H."/>
            <person name="King N."/>
            <person name="Lang F.B.F."/>
            <person name="Roger A.J."/>
            <person name="Ruiz-Trillo I."/>
            <person name="Young S.K."/>
            <person name="Zeng Q."/>
            <person name="Gargeya S."/>
            <person name="Alvarado L."/>
            <person name="Berlin A."/>
            <person name="Chapman S.B."/>
            <person name="Chen Z."/>
            <person name="Freedman E."/>
            <person name="Gellesch M."/>
            <person name="Goldberg J."/>
            <person name="Griggs A."/>
            <person name="Gujja S."/>
            <person name="Heilman E."/>
            <person name="Heiman D."/>
            <person name="Howarth C."/>
            <person name="Mehta T."/>
            <person name="Neiman D."/>
            <person name="Pearson M."/>
            <person name="Roberts A."/>
            <person name="Saif S."/>
            <person name="Shea T."/>
            <person name="Shenoy N."/>
            <person name="Sisk P."/>
            <person name="Stolte C."/>
            <person name="Sykes S."/>
            <person name="White J."/>
            <person name="Yandava C."/>
            <person name="Haas B."/>
            <person name="Nusbaum C."/>
            <person name="Birren B."/>
        </authorList>
    </citation>
    <scope>NUCLEOTIDE SEQUENCE [LARGE SCALE GENOMIC DNA]</scope>
    <source>
        <strain evidence="7">ATCC 50818</strain>
    </source>
</reference>
<feature type="region of interest" description="Disordered" evidence="6">
    <location>
        <begin position="138"/>
        <end position="273"/>
    </location>
</feature>
<name>F2TYH7_SALR5</name>
<dbReference type="Proteomes" id="UP000007799">
    <property type="component" value="Unassembled WGS sequence"/>
</dbReference>
<dbReference type="GeneID" id="16078205"/>
<feature type="compositionally biased region" description="Low complexity" evidence="6">
    <location>
        <begin position="159"/>
        <end position="170"/>
    </location>
</feature>
<keyword evidence="5" id="KW-0539">Nucleus</keyword>
<keyword evidence="3" id="KW-0805">Transcription regulation</keyword>
<accession>F2TYH7</accession>
<evidence type="ECO:0000256" key="5">
    <source>
        <dbReference type="ARBA" id="ARBA00023242"/>
    </source>
</evidence>
<evidence type="ECO:0000256" key="2">
    <source>
        <dbReference type="ARBA" id="ARBA00022491"/>
    </source>
</evidence>
<feature type="compositionally biased region" description="Basic and acidic residues" evidence="6">
    <location>
        <begin position="235"/>
        <end position="254"/>
    </location>
</feature>
<dbReference type="SMART" id="SM01401">
    <property type="entry name" value="Sds3"/>
    <property type="match status" value="1"/>
</dbReference>
<keyword evidence="4" id="KW-0804">Transcription</keyword>
<evidence type="ECO:0000313" key="7">
    <source>
        <dbReference type="EMBL" id="EGD78651.1"/>
    </source>
</evidence>
<comment type="subcellular location">
    <subcellularLocation>
        <location evidence="1">Nucleus</location>
    </subcellularLocation>
</comment>
<proteinExistence type="predicted"/>
<evidence type="ECO:0000256" key="3">
    <source>
        <dbReference type="ARBA" id="ARBA00023015"/>
    </source>
</evidence>
<dbReference type="GO" id="GO:0005654">
    <property type="term" value="C:nucleoplasm"/>
    <property type="evidence" value="ECO:0007669"/>
    <property type="project" value="UniProtKB-ARBA"/>
</dbReference>
<keyword evidence="2" id="KW-0678">Repressor</keyword>
<dbReference type="RefSeq" id="XP_004997609.1">
    <property type="nucleotide sequence ID" value="XM_004997552.1"/>
</dbReference>
<dbReference type="InterPro" id="IPR013907">
    <property type="entry name" value="Sds3"/>
</dbReference>
<keyword evidence="8" id="KW-1185">Reference proteome</keyword>
<dbReference type="EMBL" id="GL832957">
    <property type="protein sequence ID" value="EGD78651.1"/>
    <property type="molecule type" value="Genomic_DNA"/>
</dbReference>
<evidence type="ECO:0000256" key="4">
    <source>
        <dbReference type="ARBA" id="ARBA00023163"/>
    </source>
</evidence>
<protein>
    <submittedName>
        <fullName evidence="7">Uncharacterized protein</fullName>
    </submittedName>
</protein>
<organism evidence="8">
    <name type="scientific">Salpingoeca rosetta (strain ATCC 50818 / BSB-021)</name>
    <dbReference type="NCBI Taxonomy" id="946362"/>
    <lineage>
        <taxon>Eukaryota</taxon>
        <taxon>Choanoflagellata</taxon>
        <taxon>Craspedida</taxon>
        <taxon>Salpingoecidae</taxon>
        <taxon>Salpingoeca</taxon>
    </lineage>
</organism>
<dbReference type="AlphaFoldDB" id="F2TYH7"/>
<evidence type="ECO:0000313" key="8">
    <source>
        <dbReference type="Proteomes" id="UP000007799"/>
    </source>
</evidence>